<gene>
    <name evidence="1" type="ORF">HGA05_24155</name>
</gene>
<dbReference type="SUPFAM" id="SSF51182">
    <property type="entry name" value="RmlC-like cupins"/>
    <property type="match status" value="1"/>
</dbReference>
<dbReference type="InterPro" id="IPR011051">
    <property type="entry name" value="RmlC_Cupin_sf"/>
</dbReference>
<dbReference type="OMA" id="MIRCVRM"/>
<reference evidence="1 2" key="1">
    <citation type="submission" date="2020-04" db="EMBL/GenBank/DDBJ databases">
        <title>MicrobeNet Type strains.</title>
        <authorList>
            <person name="Nicholson A.C."/>
        </authorList>
    </citation>
    <scope>NUCLEOTIDE SEQUENCE [LARGE SCALE GENOMIC DNA]</scope>
    <source>
        <strain evidence="1 2">ATCC BAA-14</strain>
    </source>
</reference>
<evidence type="ECO:0000313" key="1">
    <source>
        <dbReference type="EMBL" id="NKY04660.1"/>
    </source>
</evidence>
<dbReference type="EMBL" id="JAAXPC010000021">
    <property type="protein sequence ID" value="NKY04660.1"/>
    <property type="molecule type" value="Genomic_DNA"/>
</dbReference>
<accession>A0A846WV97</accession>
<comment type="caution">
    <text evidence="1">The sequence shown here is derived from an EMBL/GenBank/DDBJ whole genome shotgun (WGS) entry which is preliminary data.</text>
</comment>
<dbReference type="RefSeq" id="WP_006368544.1">
    <property type="nucleotide sequence ID" value="NZ_CP085887.1"/>
</dbReference>
<protein>
    <submittedName>
        <fullName evidence="1">Cupin domain-containing protein</fullName>
    </submittedName>
</protein>
<dbReference type="AlphaFoldDB" id="A0A846WV97"/>
<dbReference type="Proteomes" id="UP000563898">
    <property type="component" value="Unassembled WGS sequence"/>
</dbReference>
<evidence type="ECO:0000313" key="2">
    <source>
        <dbReference type="Proteomes" id="UP000563898"/>
    </source>
</evidence>
<sequence length="125" mass="13781">MIRAIRLHNDENGRSHVRHGHIDLVENAVRSAAAATTTSAFQETESGGSLDWHTAPRRQYVITLAGVLDFVTRDGEQFRLEPGMVLVAEDTVGTGHRWHLVGHDPWRRLYVGLAEGADSGFVPDA</sequence>
<dbReference type="InterPro" id="IPR014710">
    <property type="entry name" value="RmlC-like_jellyroll"/>
</dbReference>
<name>A0A846WV97_9ACTN</name>
<dbReference type="GeneID" id="90158836"/>
<proteinExistence type="predicted"/>
<organism evidence="1 2">
    <name type="scientific">Gordonia polyisoprenivorans</name>
    <dbReference type="NCBI Taxonomy" id="84595"/>
    <lineage>
        <taxon>Bacteria</taxon>
        <taxon>Bacillati</taxon>
        <taxon>Actinomycetota</taxon>
        <taxon>Actinomycetes</taxon>
        <taxon>Mycobacteriales</taxon>
        <taxon>Gordoniaceae</taxon>
        <taxon>Gordonia</taxon>
    </lineage>
</organism>
<dbReference type="Gene3D" id="2.60.120.10">
    <property type="entry name" value="Jelly Rolls"/>
    <property type="match status" value="1"/>
</dbReference>